<reference evidence="4 5" key="1">
    <citation type="submission" date="2018-07" db="EMBL/GenBank/DDBJ databases">
        <title>Halomonas rutogse sp. nov., isolated from Lake TangqianCo on Tibetan Plateau.</title>
        <authorList>
            <person name="Lu H."/>
            <person name="Xing P."/>
            <person name="Wu Q."/>
        </authorList>
    </citation>
    <scope>NUCLEOTIDE SEQUENCE [LARGE SCALE GENOMIC DNA]</scope>
    <source>
        <strain evidence="4 5">TQ8S</strain>
    </source>
</reference>
<feature type="signal peptide" evidence="2">
    <location>
        <begin position="1"/>
        <end position="35"/>
    </location>
</feature>
<dbReference type="Pfam" id="PF07995">
    <property type="entry name" value="GSDH"/>
    <property type="match status" value="1"/>
</dbReference>
<dbReference type="SUPFAM" id="SSF50952">
    <property type="entry name" value="Soluble quinoprotein glucose dehydrogenase"/>
    <property type="match status" value="1"/>
</dbReference>
<comment type="caution">
    <text evidence="4">The sequence shown here is derived from an EMBL/GenBank/DDBJ whole genome shotgun (WGS) entry which is preliminary data.</text>
</comment>
<evidence type="ECO:0000256" key="1">
    <source>
        <dbReference type="SAM" id="MobiDB-lite"/>
    </source>
</evidence>
<accession>A0A368UCF1</accession>
<feature type="chain" id="PRO_5017042849" evidence="2">
    <location>
        <begin position="36"/>
        <end position="396"/>
    </location>
</feature>
<dbReference type="InterPro" id="IPR012938">
    <property type="entry name" value="Glc/Sorbosone_DH"/>
</dbReference>
<evidence type="ECO:0000313" key="4">
    <source>
        <dbReference type="EMBL" id="RCV93233.1"/>
    </source>
</evidence>
<protein>
    <submittedName>
        <fullName evidence="4">PQQ-dependent sugar dehydrogenase</fullName>
    </submittedName>
</protein>
<feature type="domain" description="Glucose/Sorbosone dehydrogenase" evidence="3">
    <location>
        <begin position="59"/>
        <end position="391"/>
    </location>
</feature>
<dbReference type="EMBL" id="QPIJ01000004">
    <property type="protein sequence ID" value="RCV93233.1"/>
    <property type="molecule type" value="Genomic_DNA"/>
</dbReference>
<name>A0A368UCF1_9GAMM</name>
<keyword evidence="5" id="KW-1185">Reference proteome</keyword>
<dbReference type="Proteomes" id="UP000253204">
    <property type="component" value="Unassembled WGS sequence"/>
</dbReference>
<keyword evidence="2" id="KW-0732">Signal</keyword>
<evidence type="ECO:0000313" key="5">
    <source>
        <dbReference type="Proteomes" id="UP000253204"/>
    </source>
</evidence>
<dbReference type="InterPro" id="IPR011041">
    <property type="entry name" value="Quinoprot_gluc/sorb_DH_b-prop"/>
</dbReference>
<dbReference type="AlphaFoldDB" id="A0A368UCF1"/>
<sequence>MPAVPLSLRFAYPWPKTVSVSVAVSALLSSGLLSAAEVIEPQLTTKLLELRLERVADDLEHPWALAFLPDGHFLISERPGRLTLVTEDGEKTAIQGLPTVNSLGQGGLLDIALHPRFGEGEQNDWLYFTWSKAVNSGTLTALSRARLGDDQLDDERLSEPELLFEQQRAAGTRHHYGSRLAWLPDNTLLMSIGDRGNDQRAQDASDSAGSVLRLTDTGEIPDDNPFTQDPRTLDAIYTLGHRNIQGMVVTDEGQAWVSEHGPLGGDEINLLKAGENYGWPEVSLGLDYSTREPIGADSRPDMRNPAYVFEGRFAPSGLTKVTSEAFAPWQDNLLAGGLRSEQLKRLVVEYAEISESEVILDGEIGRIRDVRQGPDGAIYLLTDHFSGGLYRLRPAE</sequence>
<evidence type="ECO:0000256" key="2">
    <source>
        <dbReference type="SAM" id="SignalP"/>
    </source>
</evidence>
<proteinExistence type="predicted"/>
<feature type="region of interest" description="Disordered" evidence="1">
    <location>
        <begin position="193"/>
        <end position="229"/>
    </location>
</feature>
<dbReference type="OrthoDB" id="9770043at2"/>
<evidence type="ECO:0000259" key="3">
    <source>
        <dbReference type="Pfam" id="PF07995"/>
    </source>
</evidence>
<dbReference type="InterPro" id="IPR011042">
    <property type="entry name" value="6-blade_b-propeller_TolB-like"/>
</dbReference>
<dbReference type="Gene3D" id="2.120.10.30">
    <property type="entry name" value="TolB, C-terminal domain"/>
    <property type="match status" value="1"/>
</dbReference>
<gene>
    <name evidence="4" type="ORF">DU506_03775</name>
</gene>
<dbReference type="PANTHER" id="PTHR19328">
    <property type="entry name" value="HEDGEHOG-INTERACTING PROTEIN"/>
    <property type="match status" value="1"/>
</dbReference>
<organism evidence="4 5">
    <name type="scientific">Vreelandella rituensis</name>
    <dbReference type="NCBI Taxonomy" id="2282306"/>
    <lineage>
        <taxon>Bacteria</taxon>
        <taxon>Pseudomonadati</taxon>
        <taxon>Pseudomonadota</taxon>
        <taxon>Gammaproteobacteria</taxon>
        <taxon>Oceanospirillales</taxon>
        <taxon>Halomonadaceae</taxon>
        <taxon>Vreelandella</taxon>
    </lineage>
</organism>
<dbReference type="PANTHER" id="PTHR19328:SF75">
    <property type="entry name" value="ALDOSE SUGAR DEHYDROGENASE YLII"/>
    <property type="match status" value="1"/>
</dbReference>
<dbReference type="RefSeq" id="WP_114485620.1">
    <property type="nucleotide sequence ID" value="NZ_CBCSHM010000015.1"/>
</dbReference>